<protein>
    <submittedName>
        <fullName evidence="2">Predicted protein</fullName>
    </submittedName>
</protein>
<evidence type="ECO:0000313" key="2">
    <source>
        <dbReference type="EMBL" id="BAJ92551.1"/>
    </source>
</evidence>
<feature type="compositionally biased region" description="Low complexity" evidence="1">
    <location>
        <begin position="13"/>
        <end position="22"/>
    </location>
</feature>
<accession>F2DBT0</accession>
<dbReference type="AlphaFoldDB" id="F2DBT0"/>
<feature type="region of interest" description="Disordered" evidence="1">
    <location>
        <begin position="1"/>
        <end position="22"/>
    </location>
</feature>
<organism evidence="2">
    <name type="scientific">Hordeum vulgare subsp. vulgare</name>
    <name type="common">Domesticated barley</name>
    <dbReference type="NCBI Taxonomy" id="112509"/>
    <lineage>
        <taxon>Eukaryota</taxon>
        <taxon>Viridiplantae</taxon>
        <taxon>Streptophyta</taxon>
        <taxon>Embryophyta</taxon>
        <taxon>Tracheophyta</taxon>
        <taxon>Spermatophyta</taxon>
        <taxon>Magnoliopsida</taxon>
        <taxon>Liliopsida</taxon>
        <taxon>Poales</taxon>
        <taxon>Poaceae</taxon>
        <taxon>BOP clade</taxon>
        <taxon>Pooideae</taxon>
        <taxon>Triticodae</taxon>
        <taxon>Triticeae</taxon>
        <taxon>Hordeinae</taxon>
        <taxon>Hordeum</taxon>
    </lineage>
</organism>
<name>F2DBT0_HORVV</name>
<sequence>MVQPMKLRLRPGPATTSATPAPTSASPAFILFVPAPSGHLPKQCRRCVLHPCLDPASPATSE</sequence>
<reference evidence="2" key="1">
    <citation type="journal article" date="2011" name="Plant Physiol.">
        <title>Comprehensive sequence analysis of 24,783 barley full-length cDNAs derived from 12 clone libraries.</title>
        <authorList>
            <person name="Matsumoto T."/>
            <person name="Tanaka T."/>
            <person name="Sakai H."/>
            <person name="Amano N."/>
            <person name="Kanamori H."/>
            <person name="Kurita K."/>
            <person name="Kikuta A."/>
            <person name="Kamiya K."/>
            <person name="Yamamoto M."/>
            <person name="Ikawa H."/>
            <person name="Fujii N."/>
            <person name="Hori K."/>
            <person name="Itoh T."/>
            <person name="Sato K."/>
        </authorList>
    </citation>
    <scope>NUCLEOTIDE SEQUENCE</scope>
    <source>
        <tissue evidence="2">Leaf</tissue>
    </source>
</reference>
<evidence type="ECO:0000256" key="1">
    <source>
        <dbReference type="SAM" id="MobiDB-lite"/>
    </source>
</evidence>
<dbReference type="EMBL" id="AK361344">
    <property type="protein sequence ID" value="BAJ92551.1"/>
    <property type="molecule type" value="mRNA"/>
</dbReference>
<proteinExistence type="evidence at transcript level"/>